<keyword evidence="4" id="KW-1185">Reference proteome</keyword>
<gene>
    <name evidence="3" type="ORF">J7T54_002712</name>
</gene>
<feature type="compositionally biased region" description="Polar residues" evidence="1">
    <location>
        <begin position="372"/>
        <end position="385"/>
    </location>
</feature>
<dbReference type="GeneID" id="75829221"/>
<feature type="transmembrane region" description="Helical" evidence="2">
    <location>
        <begin position="209"/>
        <end position="227"/>
    </location>
</feature>
<dbReference type="PANTHER" id="PTHR35179">
    <property type="entry name" value="PROTEIN CBG02620"/>
    <property type="match status" value="1"/>
</dbReference>
<sequence>MLTLLPDNFVLEEVTRDDIILASLAWGFTLGIGWLTAWSACKQTIGIYKRHGWGILTNPYFWMIWLEIAVCLAFGIICFMYLLGTIPPSFAFYFCILTLWALQVQFLLQIIINRCAILITDRRWSWRLKYGVAAMITAINVSVYCVWIPARLQISESYVHTNEWWDRCEKGIYLIVDAALNIYFIRIVQQNLVRHGLTKYRGVVRFNMFIISFSLGMDVLIIAMMSLDNTFVYMQFHPLAYIVKLKIELSMAELIAKIAKNRDPSQMDGENQADFHAHSSSRGAGTSKGAGTVLSGNRDGDKNRAWATVTTTVEMNTMDANGRKIDERGGPTGYNHSDTDTLIDPRAPFSGNAICTSGVEGGAARDHKGVESISSFNSGSGDVHT</sequence>
<dbReference type="OrthoDB" id="3205825at2759"/>
<dbReference type="Proteomes" id="UP001055219">
    <property type="component" value="Unassembled WGS sequence"/>
</dbReference>
<dbReference type="RefSeq" id="XP_051359033.1">
    <property type="nucleotide sequence ID" value="XM_051510028.1"/>
</dbReference>
<evidence type="ECO:0000313" key="3">
    <source>
        <dbReference type="EMBL" id="KAI6778177.1"/>
    </source>
</evidence>
<dbReference type="EMBL" id="JAGIXG020000079">
    <property type="protein sequence ID" value="KAI6778177.1"/>
    <property type="molecule type" value="Genomic_DNA"/>
</dbReference>
<feature type="transmembrane region" description="Helical" evidence="2">
    <location>
        <begin position="60"/>
        <end position="84"/>
    </location>
</feature>
<feature type="transmembrane region" description="Helical" evidence="2">
    <location>
        <begin position="90"/>
        <end position="112"/>
    </location>
</feature>
<organism evidence="3 4">
    <name type="scientific">Emericellopsis cladophorae</name>
    <dbReference type="NCBI Taxonomy" id="2686198"/>
    <lineage>
        <taxon>Eukaryota</taxon>
        <taxon>Fungi</taxon>
        <taxon>Dikarya</taxon>
        <taxon>Ascomycota</taxon>
        <taxon>Pezizomycotina</taxon>
        <taxon>Sordariomycetes</taxon>
        <taxon>Hypocreomycetidae</taxon>
        <taxon>Hypocreales</taxon>
        <taxon>Bionectriaceae</taxon>
        <taxon>Emericellopsis</taxon>
    </lineage>
</organism>
<keyword evidence="2" id="KW-1133">Transmembrane helix</keyword>
<protein>
    <submittedName>
        <fullName evidence="3">Uncharacterized protein</fullName>
    </submittedName>
</protein>
<reference evidence="3" key="1">
    <citation type="journal article" date="2021" name="J Fungi (Basel)">
        <title>Genomic and Metabolomic Analyses of the Marine Fungus Emericellopsis cladophorae: Insights into Saltwater Adaptability Mechanisms and Its Biosynthetic Potential.</title>
        <authorList>
            <person name="Goncalves M.F.M."/>
            <person name="Hilario S."/>
            <person name="Van de Peer Y."/>
            <person name="Esteves A.C."/>
            <person name="Alves A."/>
        </authorList>
    </citation>
    <scope>NUCLEOTIDE SEQUENCE</scope>
    <source>
        <strain evidence="3">MUM 19.33</strain>
    </source>
</reference>
<keyword evidence="2" id="KW-0812">Transmembrane</keyword>
<evidence type="ECO:0000313" key="4">
    <source>
        <dbReference type="Proteomes" id="UP001055219"/>
    </source>
</evidence>
<feature type="transmembrane region" description="Helical" evidence="2">
    <location>
        <begin position="132"/>
        <end position="150"/>
    </location>
</feature>
<evidence type="ECO:0000256" key="1">
    <source>
        <dbReference type="SAM" id="MobiDB-lite"/>
    </source>
</evidence>
<keyword evidence="2" id="KW-0472">Membrane</keyword>
<evidence type="ECO:0000256" key="2">
    <source>
        <dbReference type="SAM" id="Phobius"/>
    </source>
</evidence>
<proteinExistence type="predicted"/>
<dbReference type="PANTHER" id="PTHR35179:SF1">
    <property type="entry name" value="INTEGRAL MEMBRANE PROTEIN"/>
    <property type="match status" value="1"/>
</dbReference>
<name>A0A9Q0BA93_9HYPO</name>
<feature type="transmembrane region" description="Helical" evidence="2">
    <location>
        <begin position="20"/>
        <end position="40"/>
    </location>
</feature>
<feature type="transmembrane region" description="Helical" evidence="2">
    <location>
        <begin position="170"/>
        <end position="188"/>
    </location>
</feature>
<dbReference type="AlphaFoldDB" id="A0A9Q0BA93"/>
<comment type="caution">
    <text evidence="3">The sequence shown here is derived from an EMBL/GenBank/DDBJ whole genome shotgun (WGS) entry which is preliminary data.</text>
</comment>
<accession>A0A9Q0BA93</accession>
<feature type="region of interest" description="Disordered" evidence="1">
    <location>
        <begin position="265"/>
        <end position="302"/>
    </location>
</feature>
<reference evidence="3" key="2">
    <citation type="submission" date="2022-07" db="EMBL/GenBank/DDBJ databases">
        <authorList>
            <person name="Goncalves M.F.M."/>
            <person name="Hilario S."/>
            <person name="Van De Peer Y."/>
            <person name="Esteves A.C."/>
            <person name="Alves A."/>
        </authorList>
    </citation>
    <scope>NUCLEOTIDE SEQUENCE</scope>
    <source>
        <strain evidence="3">MUM 19.33</strain>
    </source>
</reference>
<feature type="region of interest" description="Disordered" evidence="1">
    <location>
        <begin position="360"/>
        <end position="385"/>
    </location>
</feature>